<feature type="domain" description="Putative DNA-binding" evidence="2">
    <location>
        <begin position="34"/>
        <end position="123"/>
    </location>
</feature>
<protein>
    <submittedName>
        <fullName evidence="3">DNA-binding domain-containing protein</fullName>
    </submittedName>
</protein>
<keyword evidence="3" id="KW-0238">DNA-binding</keyword>
<gene>
    <name evidence="3" type="ORF">RM544_08600</name>
</gene>
<dbReference type="EMBL" id="JAVRIE010000003">
    <property type="protein sequence ID" value="MDT0582598.1"/>
    <property type="molecule type" value="Genomic_DNA"/>
</dbReference>
<dbReference type="AlphaFoldDB" id="A0AAW8R5Y5"/>
<accession>A0AAW8R5Y5</accession>
<evidence type="ECO:0000313" key="3">
    <source>
        <dbReference type="EMBL" id="MDT0582598.1"/>
    </source>
</evidence>
<evidence type="ECO:0000313" key="4">
    <source>
        <dbReference type="Proteomes" id="UP001249020"/>
    </source>
</evidence>
<dbReference type="Proteomes" id="UP001249020">
    <property type="component" value="Unassembled WGS sequence"/>
</dbReference>
<sequence>MVQSEGIPEMPTQKSDHASELNEAQDEQSYDEMLINAIFSKQVQAPEAAGQVPEQSAETQKALNIYHNNFIENGIRALAITFPSVESLIGADSFRILTKHYLIDEPKTQFDWGEYGDSFSEYIDEQEALAEYPFLSEAAELDWFIHQIQRKSDIEFQANTFAKLETEDSDELRFVPAPGLSLMLSWFPVVDLYQLVHDPYLQSNEGVLARQELLKNITKSINNAINSEPPRSLVMWRAEYKTQFEYLSDAEALVIQKILSGEPVSQIIEALGEHKVDLVTWLTNAITKKLIFAVEHV</sequence>
<dbReference type="InterPro" id="IPR018640">
    <property type="entry name" value="DUF2063"/>
</dbReference>
<organism evidence="3 4">
    <name type="scientific">Brumicola blandensis</name>
    <dbReference type="NCBI Taxonomy" id="3075611"/>
    <lineage>
        <taxon>Bacteria</taxon>
        <taxon>Pseudomonadati</taxon>
        <taxon>Pseudomonadota</taxon>
        <taxon>Gammaproteobacteria</taxon>
        <taxon>Alteromonadales</taxon>
        <taxon>Alteromonadaceae</taxon>
        <taxon>Brumicola</taxon>
    </lineage>
</organism>
<reference evidence="3 4" key="1">
    <citation type="submission" date="2023-09" db="EMBL/GenBank/DDBJ databases">
        <authorList>
            <person name="Rey-Velasco X."/>
        </authorList>
    </citation>
    <scope>NUCLEOTIDE SEQUENCE [LARGE SCALE GENOMIC DNA]</scope>
    <source>
        <strain evidence="3 4">W409</strain>
    </source>
</reference>
<proteinExistence type="predicted"/>
<feature type="region of interest" description="Disordered" evidence="1">
    <location>
        <begin position="1"/>
        <end position="27"/>
    </location>
</feature>
<dbReference type="GO" id="GO:0003677">
    <property type="term" value="F:DNA binding"/>
    <property type="evidence" value="ECO:0007669"/>
    <property type="project" value="UniProtKB-KW"/>
</dbReference>
<name>A0AAW8R5Y5_9ALTE</name>
<keyword evidence="4" id="KW-1185">Reference proteome</keyword>
<comment type="caution">
    <text evidence="3">The sequence shown here is derived from an EMBL/GenBank/DDBJ whole genome shotgun (WGS) entry which is preliminary data.</text>
</comment>
<dbReference type="RefSeq" id="WP_311361381.1">
    <property type="nucleotide sequence ID" value="NZ_JAVRIE010000003.1"/>
</dbReference>
<evidence type="ECO:0000259" key="2">
    <source>
        <dbReference type="Pfam" id="PF09836"/>
    </source>
</evidence>
<dbReference type="Gene3D" id="1.10.150.690">
    <property type="entry name" value="DUF2063"/>
    <property type="match status" value="1"/>
</dbReference>
<evidence type="ECO:0000256" key="1">
    <source>
        <dbReference type="SAM" id="MobiDB-lite"/>
    </source>
</evidence>
<dbReference type="InterPro" id="IPR044922">
    <property type="entry name" value="DUF2063_N_sf"/>
</dbReference>
<dbReference type="Pfam" id="PF09836">
    <property type="entry name" value="DUF2063"/>
    <property type="match status" value="1"/>
</dbReference>